<dbReference type="InterPro" id="IPR029526">
    <property type="entry name" value="PGBD"/>
</dbReference>
<proteinExistence type="predicted"/>
<sequence length="543" mass="62909">MNRNEISSLLDLSSESSFDDTDEDPNWNDEDVYSSSEDESSASPVMRGDGNDWNNVIDEQPNSNVIYNPNNECVGINEDIVETMIDCSPYDFFALFFDDEVLKLIVLETNRYANDKRNSCNLSRNARIKKWKETDVKEIKTFFGLVIWMGLDKMPTIGHYWRNTTLFSSNIPQYMSKNRFELLLSVLHFSDNNTATSYNRLYKIQPLIDLLVYKFNAALIPNDSMCIDESMVPFSGRLLFRQYNASKRHRCGIKIFKLCTTDFYTSKYKIYSGKEASDNTSVATKVVFELLSDYLDFGRTLFADNWYNSIDLAEKLLDRNTHLVGTLRKNRKRIPKEIVTTKLKRGEMIAKQNGLGVTVLKWKDRRDVLMISTKHGNSINEVQMKRGKKIKPNVIIDYNRGKGLIDVSDQIGAYHNCLRKGVKWYRKVAFDIICNTAVVNAFSLYKAVTNNNKSITQFREDIALDMVKKKEVNLQQTSTIIPHHTLVKDKKRARCYGCYRQCCREEGTINARKKAKRVHTKCEVCERYYCLQCFSTNHNIKVK</sequence>
<dbReference type="PANTHER" id="PTHR46599:SF3">
    <property type="entry name" value="PIGGYBAC TRANSPOSABLE ELEMENT-DERIVED PROTEIN 4"/>
    <property type="match status" value="1"/>
</dbReference>
<dbReference type="AlphaFoldDB" id="A0AAV0WAT8"/>
<accession>A0AAV0WAT8</accession>
<feature type="compositionally biased region" description="Acidic residues" evidence="1">
    <location>
        <begin position="17"/>
        <end position="40"/>
    </location>
</feature>
<evidence type="ECO:0000313" key="4">
    <source>
        <dbReference type="Proteomes" id="UP001160148"/>
    </source>
</evidence>
<feature type="compositionally biased region" description="Low complexity" evidence="1">
    <location>
        <begin position="1"/>
        <end position="16"/>
    </location>
</feature>
<evidence type="ECO:0000313" key="3">
    <source>
        <dbReference type="EMBL" id="CAI6352956.1"/>
    </source>
</evidence>
<keyword evidence="4" id="KW-1185">Reference proteome</keyword>
<name>A0AAV0WAT8_9HEMI</name>
<evidence type="ECO:0000259" key="2">
    <source>
        <dbReference type="Pfam" id="PF13843"/>
    </source>
</evidence>
<dbReference type="Proteomes" id="UP001160148">
    <property type="component" value="Unassembled WGS sequence"/>
</dbReference>
<organism evidence="3 4">
    <name type="scientific">Macrosiphum euphorbiae</name>
    <name type="common">potato aphid</name>
    <dbReference type="NCBI Taxonomy" id="13131"/>
    <lineage>
        <taxon>Eukaryota</taxon>
        <taxon>Metazoa</taxon>
        <taxon>Ecdysozoa</taxon>
        <taxon>Arthropoda</taxon>
        <taxon>Hexapoda</taxon>
        <taxon>Insecta</taxon>
        <taxon>Pterygota</taxon>
        <taxon>Neoptera</taxon>
        <taxon>Paraneoptera</taxon>
        <taxon>Hemiptera</taxon>
        <taxon>Sternorrhyncha</taxon>
        <taxon>Aphidomorpha</taxon>
        <taxon>Aphidoidea</taxon>
        <taxon>Aphididae</taxon>
        <taxon>Macrosiphini</taxon>
        <taxon>Macrosiphum</taxon>
    </lineage>
</organism>
<dbReference type="Pfam" id="PF13843">
    <property type="entry name" value="DDE_Tnp_1_7"/>
    <property type="match status" value="1"/>
</dbReference>
<feature type="region of interest" description="Disordered" evidence="1">
    <location>
        <begin position="1"/>
        <end position="50"/>
    </location>
</feature>
<dbReference type="PANTHER" id="PTHR46599">
    <property type="entry name" value="PIGGYBAC TRANSPOSABLE ELEMENT-DERIVED PROTEIN 4"/>
    <property type="match status" value="1"/>
</dbReference>
<comment type="caution">
    <text evidence="3">The sequence shown here is derived from an EMBL/GenBank/DDBJ whole genome shotgun (WGS) entry which is preliminary data.</text>
</comment>
<gene>
    <name evidence="3" type="ORF">MEUPH1_LOCUS9139</name>
</gene>
<evidence type="ECO:0000256" key="1">
    <source>
        <dbReference type="SAM" id="MobiDB-lite"/>
    </source>
</evidence>
<feature type="domain" description="PiggyBac transposable element-derived protein" evidence="2">
    <location>
        <begin position="88"/>
        <end position="442"/>
    </location>
</feature>
<protein>
    <recommendedName>
        <fullName evidence="2">PiggyBac transposable element-derived protein domain-containing protein</fullName>
    </recommendedName>
</protein>
<dbReference type="EMBL" id="CARXXK010000002">
    <property type="protein sequence ID" value="CAI6352956.1"/>
    <property type="molecule type" value="Genomic_DNA"/>
</dbReference>
<reference evidence="3 4" key="1">
    <citation type="submission" date="2023-01" db="EMBL/GenBank/DDBJ databases">
        <authorList>
            <person name="Whitehead M."/>
        </authorList>
    </citation>
    <scope>NUCLEOTIDE SEQUENCE [LARGE SCALE GENOMIC DNA]</scope>
</reference>